<keyword evidence="3" id="KW-1185">Reference proteome</keyword>
<feature type="region of interest" description="Disordered" evidence="1">
    <location>
        <begin position="1"/>
        <end position="46"/>
    </location>
</feature>
<reference evidence="2 3" key="1">
    <citation type="journal article" date="2019" name="BMC Genomics">
        <title>New insights from Opisthorchis felineus genome: update on genomics of the epidemiologically important liver flukes.</title>
        <authorList>
            <person name="Ershov N.I."/>
            <person name="Mordvinov V.A."/>
            <person name="Prokhortchouk E.B."/>
            <person name="Pakharukova M.Y."/>
            <person name="Gunbin K.V."/>
            <person name="Ustyantsev K."/>
            <person name="Genaev M.A."/>
            <person name="Blinov A.G."/>
            <person name="Mazur A."/>
            <person name="Boulygina E."/>
            <person name="Tsygankova S."/>
            <person name="Khrameeva E."/>
            <person name="Chekanov N."/>
            <person name="Fan G."/>
            <person name="Xiao A."/>
            <person name="Zhang H."/>
            <person name="Xu X."/>
            <person name="Yang H."/>
            <person name="Solovyev V."/>
            <person name="Lee S.M."/>
            <person name="Liu X."/>
            <person name="Afonnikov D.A."/>
            <person name="Skryabin K.G."/>
        </authorList>
    </citation>
    <scope>NUCLEOTIDE SEQUENCE [LARGE SCALE GENOMIC DNA]</scope>
    <source>
        <strain evidence="2">AK-0245</strain>
        <tissue evidence="2">Whole organism</tissue>
    </source>
</reference>
<organism evidence="2 3">
    <name type="scientific">Opisthorchis felineus</name>
    <dbReference type="NCBI Taxonomy" id="147828"/>
    <lineage>
        <taxon>Eukaryota</taxon>
        <taxon>Metazoa</taxon>
        <taxon>Spiralia</taxon>
        <taxon>Lophotrochozoa</taxon>
        <taxon>Platyhelminthes</taxon>
        <taxon>Trematoda</taxon>
        <taxon>Digenea</taxon>
        <taxon>Opisthorchiida</taxon>
        <taxon>Opisthorchiata</taxon>
        <taxon>Opisthorchiidae</taxon>
        <taxon>Opisthorchis</taxon>
    </lineage>
</organism>
<protein>
    <submittedName>
        <fullName evidence="2">Uncharacterized protein</fullName>
    </submittedName>
</protein>
<evidence type="ECO:0000256" key="1">
    <source>
        <dbReference type="SAM" id="MobiDB-lite"/>
    </source>
</evidence>
<dbReference type="AlphaFoldDB" id="A0A4S2M0R3"/>
<gene>
    <name evidence="2" type="ORF">CRM22_003536</name>
</gene>
<dbReference type="Proteomes" id="UP000308267">
    <property type="component" value="Unassembled WGS sequence"/>
</dbReference>
<evidence type="ECO:0000313" key="3">
    <source>
        <dbReference type="Proteomes" id="UP000308267"/>
    </source>
</evidence>
<sequence length="181" mass="20262">MHVLKPNSASPVEGLPRLVGQPQVDMSLEEGDTSTTSNTSQPQNSRPLAVSQFQLNEVPHRVEHAPIAPNGTRFDSYQLFKKQADRLLRALRDSGTPEEVWQRNLQELSYLTAQIKAHESRVSAPSGTSEKQNYLKQLCKFKTNLEVASKAARNNLSHRVALDYQLNVVIKELESLGMKIT</sequence>
<proteinExistence type="predicted"/>
<comment type="caution">
    <text evidence="2">The sequence shown here is derived from an EMBL/GenBank/DDBJ whole genome shotgun (WGS) entry which is preliminary data.</text>
</comment>
<evidence type="ECO:0000313" key="2">
    <source>
        <dbReference type="EMBL" id="TGZ69793.1"/>
    </source>
</evidence>
<name>A0A4S2M0R3_OPIFE</name>
<feature type="compositionally biased region" description="Low complexity" evidence="1">
    <location>
        <begin position="33"/>
        <end position="45"/>
    </location>
</feature>
<accession>A0A4S2M0R3</accession>
<dbReference type="EMBL" id="SJOL01005799">
    <property type="protein sequence ID" value="TGZ69793.1"/>
    <property type="molecule type" value="Genomic_DNA"/>
</dbReference>